<feature type="transmembrane region" description="Helical" evidence="1">
    <location>
        <begin position="118"/>
        <end position="138"/>
    </location>
</feature>
<keyword evidence="3" id="KW-1185">Reference proteome</keyword>
<dbReference type="HOGENOM" id="CLU_1832598_0_0_9"/>
<keyword evidence="1" id="KW-1133">Transmembrane helix</keyword>
<accession>C7XUX0</accession>
<dbReference type="AlphaFoldDB" id="C7XUX0"/>
<evidence type="ECO:0000256" key="1">
    <source>
        <dbReference type="SAM" id="Phobius"/>
    </source>
</evidence>
<dbReference type="Proteomes" id="UP000003987">
    <property type="component" value="Unassembled WGS sequence"/>
</dbReference>
<gene>
    <name evidence="2" type="ORF">HMPREF0501_00486</name>
</gene>
<evidence type="ECO:0000313" key="2">
    <source>
        <dbReference type="EMBL" id="EEU31081.1"/>
    </source>
</evidence>
<reference evidence="2 3" key="1">
    <citation type="submission" date="2009-06" db="EMBL/GenBank/DDBJ databases">
        <title>The Genome Sequence of Lactobacillus coleohominis strain 101-4-CHN.</title>
        <authorList>
            <consortium name="The Broad Institute Genome Sequencing Platform"/>
            <person name="Ward D."/>
            <person name="Young S.K."/>
            <person name="Zeng Q."/>
            <person name="Koehrsen M."/>
            <person name="Alvarado L."/>
            <person name="Berlin A."/>
            <person name="Borenstein D."/>
            <person name="Chen Z."/>
            <person name="Engels R."/>
            <person name="Freedman E."/>
            <person name="Gellesch M."/>
            <person name="Goldberg J."/>
            <person name="Griggs A."/>
            <person name="Gujja S."/>
            <person name="Heiman D."/>
            <person name="Hepburn T."/>
            <person name="Howarth C."/>
            <person name="Jen D."/>
            <person name="Larson L."/>
            <person name="Lewis B."/>
            <person name="Mehta T."/>
            <person name="Park D."/>
            <person name="Pearson M."/>
            <person name="Roberts A."/>
            <person name="Saif S."/>
            <person name="Shea T."/>
            <person name="Shenoy N."/>
            <person name="Sisk P."/>
            <person name="Stolte C."/>
            <person name="Sykes S."/>
            <person name="Walk T."/>
            <person name="White J."/>
            <person name="Yandava C."/>
            <person name="Liu Y."/>
            <person name="Xu Q."/>
            <person name="Lander E."/>
            <person name="Nusbaum C."/>
            <person name="Galagan J."/>
            <person name="Birren B."/>
        </authorList>
    </citation>
    <scope>NUCLEOTIDE SEQUENCE [LARGE SCALE GENOMIC DNA]</scope>
    <source>
        <strain evidence="2 3">101-4-CHN</strain>
    </source>
</reference>
<dbReference type="EMBL" id="GG698802">
    <property type="protein sequence ID" value="EEU31081.1"/>
    <property type="molecule type" value="Genomic_DNA"/>
</dbReference>
<organism evidence="2 3">
    <name type="scientific">Limosilactobacillus coleohominis 101-4-CHN</name>
    <dbReference type="NCBI Taxonomy" id="575594"/>
    <lineage>
        <taxon>Bacteria</taxon>
        <taxon>Bacillati</taxon>
        <taxon>Bacillota</taxon>
        <taxon>Bacilli</taxon>
        <taxon>Lactobacillales</taxon>
        <taxon>Lactobacillaceae</taxon>
        <taxon>Limosilactobacillus</taxon>
    </lineage>
</organism>
<protein>
    <submittedName>
        <fullName evidence="2">Uncharacterized protein</fullName>
    </submittedName>
</protein>
<dbReference type="RefSeq" id="WP_006916268.1">
    <property type="nucleotide sequence ID" value="NZ_GG698802.1"/>
</dbReference>
<dbReference type="STRING" id="575594.HMPREF0501_00486"/>
<name>C7XUX0_9LACO</name>
<evidence type="ECO:0000313" key="3">
    <source>
        <dbReference type="Proteomes" id="UP000003987"/>
    </source>
</evidence>
<keyword evidence="1" id="KW-0472">Membrane</keyword>
<proteinExistence type="predicted"/>
<sequence length="140" mass="16022">MTELNELATKQDLLDLKHSIINSIGEMLKEPKEESMPKRVSGKFLIEHHIAGIGGYTTLKRRLEQMTPAEFESIRFKDEGNAPEYDPQAFQDWFDDYQAKKKTESKIDPRLKLKGGDLMAVAYMPLFMSLIGIAVIIYNL</sequence>
<keyword evidence="1" id="KW-0812">Transmembrane</keyword>